<feature type="compositionally biased region" description="Low complexity" evidence="1">
    <location>
        <begin position="232"/>
        <end position="252"/>
    </location>
</feature>
<feature type="region of interest" description="Disordered" evidence="1">
    <location>
        <begin position="227"/>
        <end position="293"/>
    </location>
</feature>
<dbReference type="GO" id="GO:0046872">
    <property type="term" value="F:metal ion binding"/>
    <property type="evidence" value="ECO:0007669"/>
    <property type="project" value="InterPro"/>
</dbReference>
<sequence length="352" mass="38900">MEYATRMEQRTPPMDGRALAEVRSSLGSPFSLGDLFEHWRQNKPGSGKKQTEASTGEKSQRQGIQFELIQSNDVKSRVHFQDVVRTSRNKTIIVVGGDKTRNPFGTAWHQGYKLFLDPYPVEFQEWFESVFAQSILATCRPRQIKKFRRLSKWCRSMVKGGKCSFGVKCNFCHHFSEFSPMRCENDGKCDDPQCWYMHSAEVQQQVGNFMQVQLRQIYAIVKDGESRPAASSNTNTTPVATGTGTGSVSSAAIPIPSTTGARSPARRKLPRSRSPRAPSTNRSERRSSFASAATYNSVSTMGSMSMTNLAQPRSSLQSLGSSALGSVTGSVMSSSVLGSLNGSPTELNWMFD</sequence>
<organism evidence="2">
    <name type="scientific">Amorphochlora amoebiformis</name>
    <dbReference type="NCBI Taxonomy" id="1561963"/>
    <lineage>
        <taxon>Eukaryota</taxon>
        <taxon>Sar</taxon>
        <taxon>Rhizaria</taxon>
        <taxon>Cercozoa</taxon>
        <taxon>Chlorarachniophyceae</taxon>
        <taxon>Amorphochlora</taxon>
    </lineage>
</organism>
<feature type="compositionally biased region" description="Basic residues" evidence="1">
    <location>
        <begin position="264"/>
        <end position="274"/>
    </location>
</feature>
<feature type="compositionally biased region" description="Polar residues" evidence="1">
    <location>
        <begin position="52"/>
        <end position="62"/>
    </location>
</feature>
<dbReference type="EMBL" id="HBEM01033031">
    <property type="protein sequence ID" value="CAD8463597.1"/>
    <property type="molecule type" value="Transcribed_RNA"/>
</dbReference>
<evidence type="ECO:0000256" key="1">
    <source>
        <dbReference type="SAM" id="MobiDB-lite"/>
    </source>
</evidence>
<accession>A0A7S0H6F4</accession>
<reference evidence="2" key="1">
    <citation type="submission" date="2021-01" db="EMBL/GenBank/DDBJ databases">
        <authorList>
            <person name="Corre E."/>
            <person name="Pelletier E."/>
            <person name="Niang G."/>
            <person name="Scheremetjew M."/>
            <person name="Finn R."/>
            <person name="Kale V."/>
            <person name="Holt S."/>
            <person name="Cochrane G."/>
            <person name="Meng A."/>
            <person name="Brown T."/>
            <person name="Cohen L."/>
        </authorList>
    </citation>
    <scope>NUCLEOTIDE SEQUENCE</scope>
    <source>
        <strain evidence="2">CCMP2058</strain>
    </source>
</reference>
<dbReference type="InterPro" id="IPR036855">
    <property type="entry name" value="Znf_CCCH_sf"/>
</dbReference>
<proteinExistence type="predicted"/>
<name>A0A7S0H6F4_9EUKA</name>
<gene>
    <name evidence="2" type="ORF">LAMO00422_LOCUS22560</name>
</gene>
<protein>
    <recommendedName>
        <fullName evidence="3">C3H1-type domain-containing protein</fullName>
    </recommendedName>
</protein>
<evidence type="ECO:0008006" key="3">
    <source>
        <dbReference type="Google" id="ProtNLM"/>
    </source>
</evidence>
<feature type="region of interest" description="Disordered" evidence="1">
    <location>
        <begin position="39"/>
        <end position="62"/>
    </location>
</feature>
<dbReference type="AlphaFoldDB" id="A0A7S0H6F4"/>
<evidence type="ECO:0000313" key="2">
    <source>
        <dbReference type="EMBL" id="CAD8463597.1"/>
    </source>
</evidence>
<dbReference type="SUPFAM" id="SSF90229">
    <property type="entry name" value="CCCH zinc finger"/>
    <property type="match status" value="1"/>
</dbReference>